<evidence type="ECO:0000313" key="7">
    <source>
        <dbReference type="EMBL" id="OMJ88503.1"/>
    </source>
</evidence>
<organism evidence="7 8">
    <name type="scientific">Stentor coeruleus</name>
    <dbReference type="NCBI Taxonomy" id="5963"/>
    <lineage>
        <taxon>Eukaryota</taxon>
        <taxon>Sar</taxon>
        <taxon>Alveolata</taxon>
        <taxon>Ciliophora</taxon>
        <taxon>Postciliodesmatophora</taxon>
        <taxon>Heterotrichea</taxon>
        <taxon>Heterotrichida</taxon>
        <taxon>Stentoridae</taxon>
        <taxon>Stentor</taxon>
    </lineage>
</organism>
<keyword evidence="6" id="KW-0472">Membrane</keyword>
<evidence type="ECO:0000256" key="1">
    <source>
        <dbReference type="ARBA" id="ARBA00004613"/>
    </source>
</evidence>
<dbReference type="GO" id="GO:0005576">
    <property type="term" value="C:extracellular region"/>
    <property type="evidence" value="ECO:0007669"/>
    <property type="project" value="UniProtKB-SubCell"/>
</dbReference>
<dbReference type="EMBL" id="MPUH01000149">
    <property type="protein sequence ID" value="OMJ88503.1"/>
    <property type="molecule type" value="Genomic_DNA"/>
</dbReference>
<comment type="subcellular location">
    <subcellularLocation>
        <location evidence="1">Secreted</location>
    </subcellularLocation>
</comment>
<evidence type="ECO:0000256" key="5">
    <source>
        <dbReference type="ARBA" id="ARBA00023180"/>
    </source>
</evidence>
<evidence type="ECO:0000256" key="3">
    <source>
        <dbReference type="ARBA" id="ARBA00022525"/>
    </source>
</evidence>
<dbReference type="OrthoDB" id="302862at2759"/>
<dbReference type="Proteomes" id="UP000187209">
    <property type="component" value="Unassembled WGS sequence"/>
</dbReference>
<reference evidence="7 8" key="1">
    <citation type="submission" date="2016-11" db="EMBL/GenBank/DDBJ databases">
        <title>The macronuclear genome of Stentor coeruleus: a giant cell with tiny introns.</title>
        <authorList>
            <person name="Slabodnick M."/>
            <person name="Ruby J.G."/>
            <person name="Reiff S.B."/>
            <person name="Swart E.C."/>
            <person name="Gosai S."/>
            <person name="Prabakaran S."/>
            <person name="Witkowska E."/>
            <person name="Larue G.E."/>
            <person name="Fisher S."/>
            <person name="Freeman R.M."/>
            <person name="Gunawardena J."/>
            <person name="Chu W."/>
            <person name="Stover N.A."/>
            <person name="Gregory B.D."/>
            <person name="Nowacki M."/>
            <person name="Derisi J."/>
            <person name="Roy S.W."/>
            <person name="Marshall W.F."/>
            <person name="Sood P."/>
        </authorList>
    </citation>
    <scope>NUCLEOTIDE SEQUENCE [LARGE SCALE GENOMIC DNA]</scope>
    <source>
        <strain evidence="7">WM001</strain>
    </source>
</reference>
<evidence type="ECO:0000313" key="8">
    <source>
        <dbReference type="Proteomes" id="UP000187209"/>
    </source>
</evidence>
<keyword evidence="8" id="KW-1185">Reference proteome</keyword>
<protein>
    <submittedName>
        <fullName evidence="7">Uncharacterized protein</fullName>
    </submittedName>
</protein>
<keyword evidence="3" id="KW-0964">Secreted</keyword>
<comment type="caution">
    <text evidence="7">The sequence shown here is derived from an EMBL/GenBank/DDBJ whole genome shotgun (WGS) entry which is preliminary data.</text>
</comment>
<feature type="transmembrane region" description="Helical" evidence="6">
    <location>
        <begin position="1656"/>
        <end position="1676"/>
    </location>
</feature>
<sequence length="1719" mass="193830">MVFIWCLFILASASVIELNDGGTYIVESLSDYGSQDMFKFYIKEITLDDLTVSLTTYSDYSDPDMLLRMGSEPTSDYYDYSSYAWGSGSIVIPPNEIKPNQYCYIMVVCYSYCRYGITVSYASEIILQESIPIDGALNIGKQAIYIYTPGPKSDNTLKITVSQLSGHADMYVSIGKDSEPTSDNSELIDYKWDGSLEFSSSNFESSDVFKIAIMAYDLITYTILAKSSNANATMLQESVPIQGEVSTGAFAFYYISILSPNDTVSISLTMFSGDGDIYVRSGAMPSLTQYNFSSVHMGNENLVISGIDRKRIGSPTGKYYIGIYGYQHASFILIVKTSNTSVIELQSGIPQSGSVNQSLFEYYSLNFPSEDTSIIISFSVGSGNPDLYVRLCKQNLTKCFFTQNDLKNPVDIYSSIHLTGSESVEIPHLASSCPKSVQCAYLVGVYGVASYSTFTIVATTNKSDEIILREGRPTSNHLSENDYKYYKFTVINSTVYEVLFMLTPTYGDCDIYTCFNSLCSIENYDLFDKLSFNGGVEVDQVRYIRGVDSDSLTGTYHIMVFANEDTFFSIVAKESVPGKNSTIQIYPGHPQKDTIFNDPDRNYRIYFFPIHFTEETKQNIIITLSAITGNFSLYVANQLSNLDWKKEIFYYNWRNDVTNYSDPYYIINISPDDIWYKLDSTYLILVMGESYLADNTSTYVVGFTCGDANMILNEDVPITGVVMQNEYNYYTFPIHYKHEDVTISITALTGDPDMYISVDPLNPNPTYLEYDFISTTFGSEYITLVWEQGLKDKCPDMPDDYNFGDKTECNVYIGVHGFETSTYIIRVHPGKNMPMVLTLGQPINSNVNISSYNFYYTMVDTKIDVHVYLLPMIGDSDLFVNVIDSKKESDSTKWERPTREKSDYASQSSVMSEEIDISPKILENYCSSGTCIILSSVFCYSEVCTYSISVRQTEMQMLIENQATYGSVDIGYLYYSYYCDKESTNFLITVTSFGDGNPDMYISKGRDTRPNINSFVWYSNSWGGDSIMITSDDSYFEGKSMKGTYVIGITSEWGPSSFSIMVNNNPRPVISLISGVPQYGNATGAFNYYSFYNVIPQDITISITPTSGAGKFYANSYYDWGGDRYSSLPNNENNYWSSTKTRERYSLTINTTDPWFCTYCEIIIGIIADEGTFVYSITATNSMNITILQNGVVAKGEAPTDKWSVYSFEVLKSVDIDISVAPFSGHPNIYVSTSKDWTWESYGWMEYYAEDAITISINKNDPLFKVGTYYIIIQSYEFTTFSIVAHTREVPVSLVDGWPVSYALKMERNEYVQMRLIATRGRQVFCTLKGLGDFRPRVYAKFQEPFTKYENAGPTSFTKSYNESDYQEDYRQLTFSLTHDDGKTQLDLGIYSYQSLSEDYIGKFQISCSSSTQTTILRVGAMHIEMLDKDVIQRRYEMVTPSKGTLDAYVIPCIGDFKLEISSNWTLVMQETSDVAVSRMTDGIISGTINNADGRYYISVSSIDPSIPGAQIYELLSVFTKRGDPILKKLNPGKNGLLLWERKEKKNIIISWYPLENDTTPVKDSGAEYKVYFTKTKHTSMVTACGIHFYQSRGEVKYLGSTTETNIEVKLPDEKGFINIIAILPKSSTSPIKEIVYDPTEVLISDGPPNGGGGLLIFWILATLLFIAVVTSIYFYKKKKRIENVLNYEMSDVRNVASVTQYVSESPRKDPYAPLSNIN</sequence>
<proteinExistence type="inferred from homology"/>
<name>A0A1R2CHN3_9CILI</name>
<keyword evidence="6" id="KW-1133">Transmembrane helix</keyword>
<evidence type="ECO:0000256" key="6">
    <source>
        <dbReference type="SAM" id="Phobius"/>
    </source>
</evidence>
<keyword evidence="4" id="KW-0732">Signal</keyword>
<dbReference type="PANTHER" id="PTHR31703">
    <property type="entry name" value="UPF0669 PROTEIN C6ORF120"/>
    <property type="match status" value="1"/>
</dbReference>
<gene>
    <name evidence="7" type="ORF">SteCoe_9537</name>
</gene>
<keyword evidence="5" id="KW-0325">Glycoprotein</keyword>
<dbReference type="InterPro" id="IPR031420">
    <property type="entry name" value="UPF0669"/>
</dbReference>
<dbReference type="Gene3D" id="2.60.120.380">
    <property type="match status" value="5"/>
</dbReference>
<dbReference type="PANTHER" id="PTHR31703:SF2">
    <property type="entry name" value="UPF0669 PROTEIN C6ORF120"/>
    <property type="match status" value="1"/>
</dbReference>
<evidence type="ECO:0000256" key="4">
    <source>
        <dbReference type="ARBA" id="ARBA00022729"/>
    </source>
</evidence>
<comment type="similarity">
    <text evidence="2">Belongs to the UPF0669 family.</text>
</comment>
<accession>A0A1R2CHN3</accession>
<evidence type="ECO:0000256" key="2">
    <source>
        <dbReference type="ARBA" id="ARBA00008960"/>
    </source>
</evidence>
<keyword evidence="6" id="KW-0812">Transmembrane</keyword>